<sequence length="103" mass="10413">MSARAWLVPTGWVLGSLALGASTQIGQMTPWLFCRDGVRPGVPLVALCLAIALAGAALSWRGRAGAHGPTRFAAALGALLALLLALPLGLQLLATLVLGGCEA</sequence>
<protein>
    <submittedName>
        <fullName evidence="2">Uncharacterized protein</fullName>
    </submittedName>
</protein>
<name>A0ABT1D1D3_9PROT</name>
<feature type="transmembrane region" description="Helical" evidence="1">
    <location>
        <begin position="72"/>
        <end position="98"/>
    </location>
</feature>
<feature type="transmembrane region" description="Helical" evidence="1">
    <location>
        <begin position="44"/>
        <end position="60"/>
    </location>
</feature>
<comment type="caution">
    <text evidence="2">The sequence shown here is derived from an EMBL/GenBank/DDBJ whole genome shotgun (WGS) entry which is preliminary data.</text>
</comment>
<keyword evidence="1" id="KW-1133">Transmembrane helix</keyword>
<reference evidence="2 3" key="1">
    <citation type="submission" date="2021-12" db="EMBL/GenBank/DDBJ databases">
        <title>Siccirubricoccus leaddurans sp. nov., a high concentration Zn2+ tolerance bacterium.</title>
        <authorList>
            <person name="Cao Y."/>
        </authorList>
    </citation>
    <scope>NUCLEOTIDE SEQUENCE [LARGE SCALE GENOMIC DNA]</scope>
    <source>
        <strain evidence="2 3">KC 17139</strain>
    </source>
</reference>
<proteinExistence type="predicted"/>
<dbReference type="EMBL" id="JAFIRR010000015">
    <property type="protein sequence ID" value="MCO6415064.1"/>
    <property type="molecule type" value="Genomic_DNA"/>
</dbReference>
<keyword evidence="1" id="KW-0472">Membrane</keyword>
<keyword evidence="1" id="KW-0812">Transmembrane</keyword>
<organism evidence="2 3">
    <name type="scientific">Siccirubricoccus soli</name>
    <dbReference type="NCBI Taxonomy" id="2899147"/>
    <lineage>
        <taxon>Bacteria</taxon>
        <taxon>Pseudomonadati</taxon>
        <taxon>Pseudomonadota</taxon>
        <taxon>Alphaproteobacteria</taxon>
        <taxon>Acetobacterales</taxon>
        <taxon>Roseomonadaceae</taxon>
        <taxon>Siccirubricoccus</taxon>
    </lineage>
</organism>
<dbReference type="RefSeq" id="WP_252951673.1">
    <property type="nucleotide sequence ID" value="NZ_JAFIRR010000015.1"/>
</dbReference>
<evidence type="ECO:0000313" key="2">
    <source>
        <dbReference type="EMBL" id="MCO6415064.1"/>
    </source>
</evidence>
<gene>
    <name evidence="2" type="ORF">JYK14_02575</name>
</gene>
<accession>A0ABT1D1D3</accession>
<keyword evidence="3" id="KW-1185">Reference proteome</keyword>
<evidence type="ECO:0000313" key="3">
    <source>
        <dbReference type="Proteomes" id="UP001523392"/>
    </source>
</evidence>
<evidence type="ECO:0000256" key="1">
    <source>
        <dbReference type="SAM" id="Phobius"/>
    </source>
</evidence>
<dbReference type="Proteomes" id="UP001523392">
    <property type="component" value="Unassembled WGS sequence"/>
</dbReference>